<evidence type="ECO:0000313" key="1">
    <source>
        <dbReference type="EMBL" id="EKC20916.1"/>
    </source>
</evidence>
<dbReference type="EMBL" id="JH817429">
    <property type="protein sequence ID" value="EKC20916.1"/>
    <property type="molecule type" value="Genomic_DNA"/>
</dbReference>
<protein>
    <submittedName>
        <fullName evidence="1">Uncharacterized protein</fullName>
    </submittedName>
</protein>
<dbReference type="HOGENOM" id="CLU_1760569_0_0_1"/>
<organism evidence="1">
    <name type="scientific">Magallana gigas</name>
    <name type="common">Pacific oyster</name>
    <name type="synonym">Crassostrea gigas</name>
    <dbReference type="NCBI Taxonomy" id="29159"/>
    <lineage>
        <taxon>Eukaryota</taxon>
        <taxon>Metazoa</taxon>
        <taxon>Spiralia</taxon>
        <taxon>Lophotrochozoa</taxon>
        <taxon>Mollusca</taxon>
        <taxon>Bivalvia</taxon>
        <taxon>Autobranchia</taxon>
        <taxon>Pteriomorphia</taxon>
        <taxon>Ostreida</taxon>
        <taxon>Ostreoidea</taxon>
        <taxon>Ostreidae</taxon>
        <taxon>Magallana</taxon>
    </lineage>
</organism>
<reference evidence="1" key="1">
    <citation type="journal article" date="2012" name="Nature">
        <title>The oyster genome reveals stress adaptation and complexity of shell formation.</title>
        <authorList>
            <person name="Zhang G."/>
            <person name="Fang X."/>
            <person name="Guo X."/>
            <person name="Li L."/>
            <person name="Luo R."/>
            <person name="Xu F."/>
            <person name="Yang P."/>
            <person name="Zhang L."/>
            <person name="Wang X."/>
            <person name="Qi H."/>
            <person name="Xiong Z."/>
            <person name="Que H."/>
            <person name="Xie Y."/>
            <person name="Holland P.W."/>
            <person name="Paps J."/>
            <person name="Zhu Y."/>
            <person name="Wu F."/>
            <person name="Chen Y."/>
            <person name="Wang J."/>
            <person name="Peng C."/>
            <person name="Meng J."/>
            <person name="Yang L."/>
            <person name="Liu J."/>
            <person name="Wen B."/>
            <person name="Zhang N."/>
            <person name="Huang Z."/>
            <person name="Zhu Q."/>
            <person name="Feng Y."/>
            <person name="Mount A."/>
            <person name="Hedgecock D."/>
            <person name="Xu Z."/>
            <person name="Liu Y."/>
            <person name="Domazet-Loso T."/>
            <person name="Du Y."/>
            <person name="Sun X."/>
            <person name="Zhang S."/>
            <person name="Liu B."/>
            <person name="Cheng P."/>
            <person name="Jiang X."/>
            <person name="Li J."/>
            <person name="Fan D."/>
            <person name="Wang W."/>
            <person name="Fu W."/>
            <person name="Wang T."/>
            <person name="Wang B."/>
            <person name="Zhang J."/>
            <person name="Peng Z."/>
            <person name="Li Y."/>
            <person name="Li N."/>
            <person name="Wang J."/>
            <person name="Chen M."/>
            <person name="He Y."/>
            <person name="Tan F."/>
            <person name="Song X."/>
            <person name="Zheng Q."/>
            <person name="Huang R."/>
            <person name="Yang H."/>
            <person name="Du X."/>
            <person name="Chen L."/>
            <person name="Yang M."/>
            <person name="Gaffney P.M."/>
            <person name="Wang S."/>
            <person name="Luo L."/>
            <person name="She Z."/>
            <person name="Ming Y."/>
            <person name="Huang W."/>
            <person name="Zhang S."/>
            <person name="Huang B."/>
            <person name="Zhang Y."/>
            <person name="Qu T."/>
            <person name="Ni P."/>
            <person name="Miao G."/>
            <person name="Wang J."/>
            <person name="Wang Q."/>
            <person name="Steinberg C.E."/>
            <person name="Wang H."/>
            <person name="Li N."/>
            <person name="Qian L."/>
            <person name="Zhang G."/>
            <person name="Li Y."/>
            <person name="Yang H."/>
            <person name="Liu X."/>
            <person name="Wang J."/>
            <person name="Yin Y."/>
            <person name="Wang J."/>
        </authorList>
    </citation>
    <scope>NUCLEOTIDE SEQUENCE [LARGE SCALE GENOMIC DNA]</scope>
    <source>
        <strain evidence="1">05x7-T-G4-1.051#20</strain>
    </source>
</reference>
<proteinExistence type="predicted"/>
<gene>
    <name evidence="1" type="ORF">CGI_10005052</name>
</gene>
<name>K1QH03_MAGGI</name>
<sequence length="148" mass="16522">MLSEFAKGDSVPAVFGNVPVLSDWLSSLGPPIVRGSLVAKGHSKMASTVPIALFLLGTMTSLLRAYEPWPQEYQRNYHPQRTPTLAERFLKRNLYEQPRHRVSDSKDAMLDPAKRSSVTVLCSAEQCRELMAFLNRTIPGGYEAVPNF</sequence>
<dbReference type="InParanoid" id="K1QH03"/>
<dbReference type="AlphaFoldDB" id="K1QH03"/>
<accession>K1QH03</accession>